<dbReference type="Proteomes" id="UP001061298">
    <property type="component" value="Chromosome"/>
</dbReference>
<evidence type="ECO:0000256" key="1">
    <source>
        <dbReference type="SAM" id="Phobius"/>
    </source>
</evidence>
<dbReference type="RefSeq" id="WP_263232570.1">
    <property type="nucleotide sequence ID" value="NZ_CP106793.1"/>
</dbReference>
<reference evidence="2" key="1">
    <citation type="submission" date="2022-10" db="EMBL/GenBank/DDBJ databases">
        <authorList>
            <person name="Mo P."/>
        </authorList>
    </citation>
    <scope>NUCLEOTIDE SEQUENCE</scope>
    <source>
        <strain evidence="2">HUAS 13-4</strain>
    </source>
</reference>
<dbReference type="EMBL" id="CP106793">
    <property type="protein sequence ID" value="UXY22496.1"/>
    <property type="molecule type" value="Genomic_DNA"/>
</dbReference>
<gene>
    <name evidence="2" type="ORF">N8I84_30205</name>
</gene>
<feature type="transmembrane region" description="Helical" evidence="1">
    <location>
        <begin position="97"/>
        <end position="117"/>
    </location>
</feature>
<evidence type="ECO:0000313" key="3">
    <source>
        <dbReference type="Proteomes" id="UP001061298"/>
    </source>
</evidence>
<accession>A0ABY6E9M4</accession>
<protein>
    <submittedName>
        <fullName evidence="2">Uncharacterized protein</fullName>
    </submittedName>
</protein>
<organism evidence="2 3">
    <name type="scientific">Streptomyces cynarae</name>
    <dbReference type="NCBI Taxonomy" id="2981134"/>
    <lineage>
        <taxon>Bacteria</taxon>
        <taxon>Bacillati</taxon>
        <taxon>Actinomycetota</taxon>
        <taxon>Actinomycetes</taxon>
        <taxon>Kitasatosporales</taxon>
        <taxon>Streptomycetaceae</taxon>
        <taxon>Streptomyces</taxon>
    </lineage>
</organism>
<evidence type="ECO:0000313" key="2">
    <source>
        <dbReference type="EMBL" id="UXY22496.1"/>
    </source>
</evidence>
<proteinExistence type="predicted"/>
<name>A0ABY6E9M4_9ACTN</name>
<feature type="transmembrane region" description="Helical" evidence="1">
    <location>
        <begin position="129"/>
        <end position="149"/>
    </location>
</feature>
<keyword evidence="3" id="KW-1185">Reference proteome</keyword>
<keyword evidence="1" id="KW-0812">Transmembrane</keyword>
<keyword evidence="1" id="KW-0472">Membrane</keyword>
<keyword evidence="1" id="KW-1133">Transmembrane helix</keyword>
<feature type="transmembrane region" description="Helical" evidence="1">
    <location>
        <begin position="49"/>
        <end position="74"/>
    </location>
</feature>
<sequence>MFTAPGRARGNPSALVVIYLYERDDRGEGRVVHGSGADGGREKATAGSWWAAAVANLLIGMLAIVPGVCVRWLLNRYALLHCVTGFGCGGTSPDQTVGMTLGAVLGGGFILGMVLVVDVLMPWQEGRPLHLWLGMTTLVPAPFAVAQAAGWI</sequence>